<evidence type="ECO:0000313" key="3">
    <source>
        <dbReference type="EMBL" id="NNM72905.1"/>
    </source>
</evidence>
<comment type="caution">
    <text evidence="3">The sequence shown here is derived from an EMBL/GenBank/DDBJ whole genome shotgun (WGS) entry which is preliminary data.</text>
</comment>
<dbReference type="EMBL" id="JABEPP010000003">
    <property type="protein sequence ID" value="NNM72905.1"/>
    <property type="molecule type" value="Genomic_DNA"/>
</dbReference>
<name>A0A849I9E6_9HYPH</name>
<gene>
    <name evidence="3" type="ORF">HJG44_11005</name>
</gene>
<dbReference type="Gene3D" id="3.30.70.1060">
    <property type="entry name" value="Dimeric alpha+beta barrel"/>
    <property type="match status" value="1"/>
</dbReference>
<keyword evidence="4" id="KW-1185">Reference proteome</keyword>
<dbReference type="InterPro" id="IPR011008">
    <property type="entry name" value="Dimeric_a/b-barrel"/>
</dbReference>
<dbReference type="SUPFAM" id="SSF54909">
    <property type="entry name" value="Dimeric alpha+beta barrel"/>
    <property type="match status" value="1"/>
</dbReference>
<dbReference type="Proteomes" id="UP000564885">
    <property type="component" value="Unassembled WGS sequence"/>
</dbReference>
<evidence type="ECO:0000259" key="2">
    <source>
        <dbReference type="Pfam" id="PF03795"/>
    </source>
</evidence>
<organism evidence="3 4">
    <name type="scientific">Enterovirga aerilata</name>
    <dbReference type="NCBI Taxonomy" id="2730920"/>
    <lineage>
        <taxon>Bacteria</taxon>
        <taxon>Pseudomonadati</taxon>
        <taxon>Pseudomonadota</taxon>
        <taxon>Alphaproteobacteria</taxon>
        <taxon>Hyphomicrobiales</taxon>
        <taxon>Methylobacteriaceae</taxon>
        <taxon>Enterovirga</taxon>
    </lineage>
</organism>
<sequence length="109" mass="11888">MAVPDEAGPEPARLLFAVMRERGSGWDASSPADRQPHWEAHLAFLRELAGHGALQAAGPFDDGLDVMLLVWAATREEAEARLAADPWTVHGLLRTTRIARWRVAVGTVP</sequence>
<evidence type="ECO:0000313" key="4">
    <source>
        <dbReference type="Proteomes" id="UP000564885"/>
    </source>
</evidence>
<evidence type="ECO:0000256" key="1">
    <source>
        <dbReference type="ARBA" id="ARBA00007689"/>
    </source>
</evidence>
<reference evidence="3 4" key="1">
    <citation type="submission" date="2020-04" db="EMBL/GenBank/DDBJ databases">
        <title>Enterovirga sp. isolate from soil.</title>
        <authorList>
            <person name="Chea S."/>
            <person name="Kim D.-U."/>
        </authorList>
    </citation>
    <scope>NUCLEOTIDE SEQUENCE [LARGE SCALE GENOMIC DNA]</scope>
    <source>
        <strain evidence="3 4">DB1703</strain>
    </source>
</reference>
<comment type="similarity">
    <text evidence="1">Belongs to the YciI family.</text>
</comment>
<dbReference type="Pfam" id="PF03795">
    <property type="entry name" value="YCII"/>
    <property type="match status" value="1"/>
</dbReference>
<dbReference type="InterPro" id="IPR005545">
    <property type="entry name" value="YCII"/>
</dbReference>
<feature type="domain" description="YCII-related" evidence="2">
    <location>
        <begin position="32"/>
        <end position="102"/>
    </location>
</feature>
<accession>A0A849I9E6</accession>
<dbReference type="AlphaFoldDB" id="A0A849I9E6"/>
<protein>
    <recommendedName>
        <fullName evidence="2">YCII-related domain-containing protein</fullName>
    </recommendedName>
</protein>
<proteinExistence type="inferred from homology"/>